<dbReference type="OrthoDB" id="1931061at2759"/>
<sequence length="232" mass="25853">MASSSSSKAALKLIPTFLPDLSPRKLFYVTGNAMRAIIPKDLFDEFDRVIKEGPVYKIVSTELEPISGGVDEFPRFWFSLASMDEINTRGPGHPLLTDVMKVQKSTGEIKDKKDIVIRLISGHELTVNFWEHHMQKLVPDQLLGQETKPVLVVAATIVKDYLGNKYLSSSSATTLFVNPDFPEVHEIKRRFANDKTPVLFIGEGDGNAGDGFVAEELTIDRFSMLIPNDIKS</sequence>
<evidence type="ECO:0000313" key="2">
    <source>
        <dbReference type="Proteomes" id="UP000187203"/>
    </source>
</evidence>
<comment type="caution">
    <text evidence="1">The sequence shown here is derived from an EMBL/GenBank/DDBJ whole genome shotgun (WGS) entry which is preliminary data.</text>
</comment>
<dbReference type="Proteomes" id="UP000187203">
    <property type="component" value="Unassembled WGS sequence"/>
</dbReference>
<organism evidence="1 2">
    <name type="scientific">Corchorus olitorius</name>
    <dbReference type="NCBI Taxonomy" id="93759"/>
    <lineage>
        <taxon>Eukaryota</taxon>
        <taxon>Viridiplantae</taxon>
        <taxon>Streptophyta</taxon>
        <taxon>Embryophyta</taxon>
        <taxon>Tracheophyta</taxon>
        <taxon>Spermatophyta</taxon>
        <taxon>Magnoliopsida</taxon>
        <taxon>eudicotyledons</taxon>
        <taxon>Gunneridae</taxon>
        <taxon>Pentapetalae</taxon>
        <taxon>rosids</taxon>
        <taxon>malvids</taxon>
        <taxon>Malvales</taxon>
        <taxon>Malvaceae</taxon>
        <taxon>Grewioideae</taxon>
        <taxon>Apeibeae</taxon>
        <taxon>Corchorus</taxon>
    </lineage>
</organism>
<dbReference type="PANTHER" id="PTHR47165">
    <property type="entry name" value="OS03G0429900 PROTEIN"/>
    <property type="match status" value="1"/>
</dbReference>
<dbReference type="InterPro" id="IPR012340">
    <property type="entry name" value="NA-bd_OB-fold"/>
</dbReference>
<dbReference type="Gene3D" id="2.40.50.140">
    <property type="entry name" value="Nucleic acid-binding proteins"/>
    <property type="match status" value="1"/>
</dbReference>
<accession>A0A1R3ICM5</accession>
<dbReference type="AlphaFoldDB" id="A0A1R3ICM5"/>
<dbReference type="PANTHER" id="PTHR47165:SF4">
    <property type="entry name" value="OS03G0429900 PROTEIN"/>
    <property type="match status" value="1"/>
</dbReference>
<evidence type="ECO:0000313" key="1">
    <source>
        <dbReference type="EMBL" id="OMO80356.1"/>
    </source>
</evidence>
<proteinExistence type="predicted"/>
<dbReference type="EMBL" id="AWUE01018442">
    <property type="protein sequence ID" value="OMO80356.1"/>
    <property type="molecule type" value="Genomic_DNA"/>
</dbReference>
<keyword evidence="2" id="KW-1185">Reference proteome</keyword>
<dbReference type="SUPFAM" id="SSF50249">
    <property type="entry name" value="Nucleic acid-binding proteins"/>
    <property type="match status" value="1"/>
</dbReference>
<gene>
    <name evidence="1" type="ORF">COLO4_24124</name>
</gene>
<name>A0A1R3ICM5_9ROSI</name>
<reference evidence="2" key="1">
    <citation type="submission" date="2013-09" db="EMBL/GenBank/DDBJ databases">
        <title>Corchorus olitorius genome sequencing.</title>
        <authorList>
            <person name="Alam M."/>
            <person name="Haque M.S."/>
            <person name="Islam M.S."/>
            <person name="Emdad E.M."/>
            <person name="Islam M.M."/>
            <person name="Ahmed B."/>
            <person name="Halim A."/>
            <person name="Hossen Q.M.M."/>
            <person name="Hossain M.Z."/>
            <person name="Ahmed R."/>
            <person name="Khan M.M."/>
            <person name="Islam R."/>
            <person name="Rashid M.M."/>
            <person name="Khan S.A."/>
            <person name="Rahman M.S."/>
            <person name="Alam M."/>
            <person name="Yahiya A.S."/>
            <person name="Khan M.S."/>
            <person name="Azam M.S."/>
            <person name="Haque T."/>
            <person name="Lashkar M.Z.H."/>
            <person name="Akhand A.I."/>
            <person name="Morshed G."/>
            <person name="Roy S."/>
            <person name="Uddin K.S."/>
            <person name="Rabeya T."/>
            <person name="Hossain A.S."/>
            <person name="Chowdhury A."/>
            <person name="Snigdha A.R."/>
            <person name="Mortoza M.S."/>
            <person name="Matin S.A."/>
            <person name="Hoque S.M.E."/>
            <person name="Islam M.K."/>
            <person name="Roy D.K."/>
            <person name="Haider R."/>
            <person name="Moosa M.M."/>
            <person name="Elias S.M."/>
            <person name="Hasan A.M."/>
            <person name="Jahan S."/>
            <person name="Shafiuddin M."/>
            <person name="Mahmood N."/>
            <person name="Shommy N.S."/>
        </authorList>
    </citation>
    <scope>NUCLEOTIDE SEQUENCE [LARGE SCALE GENOMIC DNA]</scope>
    <source>
        <strain evidence="2">cv. O-4</strain>
    </source>
</reference>
<protein>
    <submittedName>
        <fullName evidence="1">Nucleic acid-binding protein</fullName>
    </submittedName>
</protein>